<evidence type="ECO:0000313" key="2">
    <source>
        <dbReference type="Proteomes" id="UP000235672"/>
    </source>
</evidence>
<gene>
    <name evidence="1" type="ORF">NA56DRAFT_646222</name>
</gene>
<keyword evidence="2" id="KW-1185">Reference proteome</keyword>
<dbReference type="EMBL" id="KZ613484">
    <property type="protein sequence ID" value="PMD20536.1"/>
    <property type="molecule type" value="Genomic_DNA"/>
</dbReference>
<evidence type="ECO:0000313" key="1">
    <source>
        <dbReference type="EMBL" id="PMD20536.1"/>
    </source>
</evidence>
<dbReference type="Proteomes" id="UP000235672">
    <property type="component" value="Unassembled WGS sequence"/>
</dbReference>
<proteinExistence type="predicted"/>
<accession>A0A2J6Q2T6</accession>
<name>A0A2J6Q2T6_9HELO</name>
<sequence>MASRRAGLSNAISAWDTAQPEMASRSTPFSLRLEFWRALGGTATPNPIPGVYEYRNNIRASSY</sequence>
<organism evidence="1 2">
    <name type="scientific">Hyaloscypha hepaticicola</name>
    <dbReference type="NCBI Taxonomy" id="2082293"/>
    <lineage>
        <taxon>Eukaryota</taxon>
        <taxon>Fungi</taxon>
        <taxon>Dikarya</taxon>
        <taxon>Ascomycota</taxon>
        <taxon>Pezizomycotina</taxon>
        <taxon>Leotiomycetes</taxon>
        <taxon>Helotiales</taxon>
        <taxon>Hyaloscyphaceae</taxon>
        <taxon>Hyaloscypha</taxon>
    </lineage>
</organism>
<protein>
    <submittedName>
        <fullName evidence="1">Uncharacterized protein</fullName>
    </submittedName>
</protein>
<dbReference type="AlphaFoldDB" id="A0A2J6Q2T6"/>
<reference evidence="1 2" key="1">
    <citation type="submission" date="2016-05" db="EMBL/GenBank/DDBJ databases">
        <title>A degradative enzymes factory behind the ericoid mycorrhizal symbiosis.</title>
        <authorList>
            <consortium name="DOE Joint Genome Institute"/>
            <person name="Martino E."/>
            <person name="Morin E."/>
            <person name="Grelet G."/>
            <person name="Kuo A."/>
            <person name="Kohler A."/>
            <person name="Daghino S."/>
            <person name="Barry K."/>
            <person name="Choi C."/>
            <person name="Cichocki N."/>
            <person name="Clum A."/>
            <person name="Copeland A."/>
            <person name="Hainaut M."/>
            <person name="Haridas S."/>
            <person name="Labutti K."/>
            <person name="Lindquist E."/>
            <person name="Lipzen A."/>
            <person name="Khouja H.-R."/>
            <person name="Murat C."/>
            <person name="Ohm R."/>
            <person name="Olson A."/>
            <person name="Spatafora J."/>
            <person name="Veneault-Fourrey C."/>
            <person name="Henrissat B."/>
            <person name="Grigoriev I."/>
            <person name="Martin F."/>
            <person name="Perotto S."/>
        </authorList>
    </citation>
    <scope>NUCLEOTIDE SEQUENCE [LARGE SCALE GENOMIC DNA]</scope>
    <source>
        <strain evidence="1 2">UAMH 7357</strain>
    </source>
</reference>